<dbReference type="Pfam" id="PF00248">
    <property type="entry name" value="Aldo_ket_red"/>
    <property type="match status" value="1"/>
</dbReference>
<reference evidence="3" key="1">
    <citation type="submission" date="2020-11" db="EMBL/GenBank/DDBJ databases">
        <authorList>
            <consortium name="DOE Joint Genome Institute"/>
            <person name="Ahrendt S."/>
            <person name="Riley R."/>
            <person name="Andreopoulos W."/>
            <person name="Labutti K."/>
            <person name="Pangilinan J."/>
            <person name="Ruiz-Duenas F.J."/>
            <person name="Barrasa J.M."/>
            <person name="Sanchez-Garcia M."/>
            <person name="Camarero S."/>
            <person name="Miyauchi S."/>
            <person name="Serrano A."/>
            <person name="Linde D."/>
            <person name="Babiker R."/>
            <person name="Drula E."/>
            <person name="Ayuso-Fernandez I."/>
            <person name="Pacheco R."/>
            <person name="Padilla G."/>
            <person name="Ferreira P."/>
            <person name="Barriuso J."/>
            <person name="Kellner H."/>
            <person name="Castanera R."/>
            <person name="Alfaro M."/>
            <person name="Ramirez L."/>
            <person name="Pisabarro A.G."/>
            <person name="Kuo A."/>
            <person name="Tritt A."/>
            <person name="Lipzen A."/>
            <person name="He G."/>
            <person name="Yan M."/>
            <person name="Ng V."/>
            <person name="Cullen D."/>
            <person name="Martin F."/>
            <person name="Rosso M.-N."/>
            <person name="Henrissat B."/>
            <person name="Hibbett D."/>
            <person name="Martinez A.T."/>
            <person name="Grigoriev I.V."/>
        </authorList>
    </citation>
    <scope>NUCLEOTIDE SEQUENCE</scope>
    <source>
        <strain evidence="3">CBS 506.95</strain>
    </source>
</reference>
<keyword evidence="1" id="KW-0560">Oxidoreductase</keyword>
<keyword evidence="4" id="KW-1185">Reference proteome</keyword>
<accession>A0A9P6JMP3</accession>
<dbReference type="SUPFAM" id="SSF51430">
    <property type="entry name" value="NAD(P)-linked oxidoreductase"/>
    <property type="match status" value="1"/>
</dbReference>
<evidence type="ECO:0000313" key="3">
    <source>
        <dbReference type="EMBL" id="KAF9525874.1"/>
    </source>
</evidence>
<gene>
    <name evidence="3" type="ORF">CPB83DRAFT_908843</name>
</gene>
<sequence>MSLSMRKIGKDSIPKIGFGAMRMSTPGSEAFSDEERLDFLDAVFAEGCTFWDTADRYGDNEVLIGKWLKRSGRRDQIFLATKFGATKGGPNNSPEYMRAQFENSLKLLGTDRIDLYYAHRVDKNTPIEKTIRSMAELVEEVEYSPFALEIEEIGFLQACRELGVTIVAYSPLGRGILTGAYRKHVDLPENDMRRLIPKFSQENFPKILDLVECLTNIGKKHDATPGQVTLAWLLAQGQDIIPIPGTKNVQYLKENVAAVKIRLSVDELAEVRRAIAQADLGGFDRYPPGSTQDLFADTAKE</sequence>
<name>A0A9P6JMP3_9AGAR</name>
<evidence type="ECO:0000259" key="2">
    <source>
        <dbReference type="Pfam" id="PF00248"/>
    </source>
</evidence>
<comment type="caution">
    <text evidence="3">The sequence shown here is derived from an EMBL/GenBank/DDBJ whole genome shotgun (WGS) entry which is preliminary data.</text>
</comment>
<dbReference type="OrthoDB" id="37537at2759"/>
<feature type="domain" description="NADP-dependent oxidoreductase" evidence="2">
    <location>
        <begin position="15"/>
        <end position="140"/>
    </location>
</feature>
<dbReference type="InterPro" id="IPR050791">
    <property type="entry name" value="Aldo-Keto_reductase"/>
</dbReference>
<dbReference type="PANTHER" id="PTHR43625:SF40">
    <property type="entry name" value="ALDO-KETO REDUCTASE YAKC [NADP(+)]"/>
    <property type="match status" value="1"/>
</dbReference>
<dbReference type="GO" id="GO:0016491">
    <property type="term" value="F:oxidoreductase activity"/>
    <property type="evidence" value="ECO:0007669"/>
    <property type="project" value="UniProtKB-KW"/>
</dbReference>
<dbReference type="Gene3D" id="3.20.20.100">
    <property type="entry name" value="NADP-dependent oxidoreductase domain"/>
    <property type="match status" value="2"/>
</dbReference>
<protein>
    <submittedName>
        <fullName evidence="3">Aldo keto reductase</fullName>
    </submittedName>
</protein>
<dbReference type="InterPro" id="IPR023210">
    <property type="entry name" value="NADP_OxRdtase_dom"/>
</dbReference>
<evidence type="ECO:0000256" key="1">
    <source>
        <dbReference type="ARBA" id="ARBA00023002"/>
    </source>
</evidence>
<dbReference type="Proteomes" id="UP000807306">
    <property type="component" value="Unassembled WGS sequence"/>
</dbReference>
<evidence type="ECO:0000313" key="4">
    <source>
        <dbReference type="Proteomes" id="UP000807306"/>
    </source>
</evidence>
<dbReference type="InterPro" id="IPR036812">
    <property type="entry name" value="NAD(P)_OxRdtase_dom_sf"/>
</dbReference>
<dbReference type="EMBL" id="MU157878">
    <property type="protein sequence ID" value="KAF9525874.1"/>
    <property type="molecule type" value="Genomic_DNA"/>
</dbReference>
<dbReference type="PANTHER" id="PTHR43625">
    <property type="entry name" value="AFLATOXIN B1 ALDEHYDE REDUCTASE"/>
    <property type="match status" value="1"/>
</dbReference>
<proteinExistence type="predicted"/>
<organism evidence="3 4">
    <name type="scientific">Crepidotus variabilis</name>
    <dbReference type="NCBI Taxonomy" id="179855"/>
    <lineage>
        <taxon>Eukaryota</taxon>
        <taxon>Fungi</taxon>
        <taxon>Dikarya</taxon>
        <taxon>Basidiomycota</taxon>
        <taxon>Agaricomycotina</taxon>
        <taxon>Agaricomycetes</taxon>
        <taxon>Agaricomycetidae</taxon>
        <taxon>Agaricales</taxon>
        <taxon>Agaricineae</taxon>
        <taxon>Crepidotaceae</taxon>
        <taxon>Crepidotus</taxon>
    </lineage>
</organism>
<dbReference type="AlphaFoldDB" id="A0A9P6JMP3"/>
<dbReference type="GO" id="GO:0005737">
    <property type="term" value="C:cytoplasm"/>
    <property type="evidence" value="ECO:0007669"/>
    <property type="project" value="TreeGrafter"/>
</dbReference>